<name>A0AAV1DPY9_OLDCO</name>
<protein>
    <submittedName>
        <fullName evidence="1">OLC1v1008846C1</fullName>
    </submittedName>
</protein>
<proteinExistence type="predicted"/>
<organism evidence="1 2">
    <name type="scientific">Oldenlandia corymbosa var. corymbosa</name>
    <dbReference type="NCBI Taxonomy" id="529605"/>
    <lineage>
        <taxon>Eukaryota</taxon>
        <taxon>Viridiplantae</taxon>
        <taxon>Streptophyta</taxon>
        <taxon>Embryophyta</taxon>
        <taxon>Tracheophyta</taxon>
        <taxon>Spermatophyta</taxon>
        <taxon>Magnoliopsida</taxon>
        <taxon>eudicotyledons</taxon>
        <taxon>Gunneridae</taxon>
        <taxon>Pentapetalae</taxon>
        <taxon>asterids</taxon>
        <taxon>lamiids</taxon>
        <taxon>Gentianales</taxon>
        <taxon>Rubiaceae</taxon>
        <taxon>Rubioideae</taxon>
        <taxon>Spermacoceae</taxon>
        <taxon>Hedyotis-Oldenlandia complex</taxon>
        <taxon>Oldenlandia</taxon>
    </lineage>
</organism>
<evidence type="ECO:0000313" key="2">
    <source>
        <dbReference type="Proteomes" id="UP001161247"/>
    </source>
</evidence>
<keyword evidence="2" id="KW-1185">Reference proteome</keyword>
<accession>A0AAV1DPY9</accession>
<gene>
    <name evidence="1" type="ORF">OLC1_LOCUS17052</name>
</gene>
<evidence type="ECO:0000313" key="1">
    <source>
        <dbReference type="EMBL" id="CAI9109096.1"/>
    </source>
</evidence>
<reference evidence="1" key="1">
    <citation type="submission" date="2023-03" db="EMBL/GenBank/DDBJ databases">
        <authorList>
            <person name="Julca I."/>
        </authorList>
    </citation>
    <scope>NUCLEOTIDE SEQUENCE</scope>
</reference>
<dbReference type="AlphaFoldDB" id="A0AAV1DPY9"/>
<sequence>MVAATVHNRRGTLNFLIFDSENNRWRGWRSGHALYPPNNRNEMHKLEKLSEPVYLNNRMHWLMEKGDVLVFNLITEQPSIIQKPDVPHQSSPHGNGNIFGTTYNSLGLETWLGIAEGYLAYVIPKEEEILRGKPIFWDGKILVFIGGDLLKDVFQFQVLGSNGGKWESCKGGGIASDVFIHLFRVLPPCRIPGISTMMTTVPVGRRMVVEKLVEMKSLVACSWDPPT</sequence>
<dbReference type="Proteomes" id="UP001161247">
    <property type="component" value="Chromosome 6"/>
</dbReference>
<dbReference type="EMBL" id="OX459123">
    <property type="protein sequence ID" value="CAI9109096.1"/>
    <property type="molecule type" value="Genomic_DNA"/>
</dbReference>